<dbReference type="GO" id="GO:0005840">
    <property type="term" value="C:ribosome"/>
    <property type="evidence" value="ECO:0007669"/>
    <property type="project" value="UniProtKB-KW"/>
</dbReference>
<dbReference type="SUPFAM" id="SSF50978">
    <property type="entry name" value="WD40 repeat-like"/>
    <property type="match status" value="1"/>
</dbReference>
<evidence type="ECO:0000313" key="10">
    <source>
        <dbReference type="Proteomes" id="UP000274082"/>
    </source>
</evidence>
<evidence type="ECO:0000259" key="5">
    <source>
        <dbReference type="Pfam" id="PF12894"/>
    </source>
</evidence>
<evidence type="ECO:0000313" key="8">
    <source>
        <dbReference type="EMBL" id="TPP50912.1"/>
    </source>
</evidence>
<reference evidence="11" key="6">
    <citation type="submission" date="2019-02" db="EMBL/GenBank/DDBJ databases">
        <title>FDA dAtabase for Regulatory Grade micrObial Sequences (FDA-ARGOS): Supporting development and validation of Infectious Disease Dx tests.</title>
        <authorList>
            <person name="Duncan R."/>
            <person name="Fisher C."/>
            <person name="Tallon L."/>
            <person name="Sadzewicz L."/>
            <person name="Sengamalay N."/>
            <person name="Ott S."/>
            <person name="Godinez A."/>
            <person name="Nagaraj S."/>
            <person name="Vavikolanu K."/>
            <person name="Nadendla S."/>
            <person name="Aluvathingal J."/>
            <person name="Sichtig H."/>
        </authorList>
    </citation>
    <scope>NUCLEOTIDE SEQUENCE [LARGE SCALE GENOMIC DNA]</scope>
    <source>
        <strain evidence="11">FDAARGOS_361</strain>
    </source>
</reference>
<reference evidence="7" key="2">
    <citation type="submission" date="2011-01" db="EMBL/GenBank/DDBJ databases">
        <authorList>
            <person name="Zhao B.P."/>
            <person name="Ren Z.A."/>
            <person name="Li C.D."/>
        </authorList>
    </citation>
    <scope>NUCLEOTIDE SEQUENCE</scope>
    <source>
        <strain evidence="7">BPK282A1</strain>
    </source>
</reference>
<dbReference type="InterPro" id="IPR019775">
    <property type="entry name" value="WD40_repeat_CS"/>
</dbReference>
<dbReference type="EMBL" id="CP029518">
    <property type="protein sequence ID" value="AYU78265.1"/>
    <property type="molecule type" value="Genomic_DNA"/>
</dbReference>
<dbReference type="Pfam" id="PF00400">
    <property type="entry name" value="WD40"/>
    <property type="match status" value="1"/>
</dbReference>
<dbReference type="KEGG" id="ldo:LDBPK_191580"/>
<accession>A0A3S7WVM1</accession>
<evidence type="ECO:0000313" key="9">
    <source>
        <dbReference type="Proteomes" id="UP000008980"/>
    </source>
</evidence>
<keyword evidence="2" id="KW-0677">Repeat</keyword>
<dbReference type="PROSITE" id="PS50082">
    <property type="entry name" value="WD_REPEATS_2"/>
    <property type="match status" value="1"/>
</dbReference>
<dbReference type="Pfam" id="PF12894">
    <property type="entry name" value="ANAPC4_WD40"/>
    <property type="match status" value="1"/>
</dbReference>
<dbReference type="Proteomes" id="UP000008980">
    <property type="component" value="Chromosome 19"/>
</dbReference>
<reference evidence="7 9" key="1">
    <citation type="journal article" date="2011" name="Genome Res.">
        <title>Whole genome sequencing of multiple Leishmania donovani clinical isolates provides insights into population structure and mechanisms of drug resistance.</title>
        <authorList>
            <person name="Downing T."/>
            <person name="Imamura H."/>
            <person name="Decuypere S."/>
            <person name="Clark T.G."/>
            <person name="Coombs G.H."/>
            <person name="Cotton J.A."/>
            <person name="Hilley J.D."/>
            <person name="de Doncker S."/>
            <person name="Maes I."/>
            <person name="Mottram J.C."/>
            <person name="Quail M.A."/>
            <person name="Rijal S."/>
            <person name="Sanders M."/>
            <person name="Schonian G."/>
            <person name="Stark O."/>
            <person name="Sundar S."/>
            <person name="Vanaerschot M."/>
            <person name="Hertz-Fowler C."/>
            <person name="Dujardin J.C."/>
            <person name="Berriman M."/>
        </authorList>
    </citation>
    <scope>NUCLEOTIDE SEQUENCE [LARGE SCALE GENOMIC DNA]</scope>
    <source>
        <strain evidence="7 9">BPK282A1</strain>
    </source>
</reference>
<dbReference type="FunFam" id="2.130.10.10:FF:001089">
    <property type="entry name" value="WD domain"/>
    <property type="match status" value="1"/>
</dbReference>
<dbReference type="VEuPathDB" id="TriTrypDB:LdBPK_191580.1"/>
<reference evidence="8" key="5">
    <citation type="submission" date="2019-02" db="EMBL/GenBank/DDBJ databases">
        <title>FDA dAtabase for Regulatory Grade micrObial Sequences (FDA-ARGOS): Supporting development and validation of Infectious Disease Dx tests.</title>
        <authorList>
            <person name="Duncan R."/>
            <person name="Fisher C."/>
            <person name="Tallon L.J."/>
            <person name="Sadzewicz L."/>
            <person name="Sengamalay N."/>
            <person name="Ott S."/>
            <person name="Godinez A."/>
            <person name="Nagaraj S."/>
            <person name="Nadendla S."/>
            <person name="Sichtig H."/>
        </authorList>
    </citation>
    <scope>NUCLEOTIDE SEQUENCE</scope>
    <source>
        <strain evidence="8">FDAARGOS_361</strain>
    </source>
</reference>
<dbReference type="Gene3D" id="2.130.10.10">
    <property type="entry name" value="YVTN repeat-like/Quinoprotein amine dehydrogenase"/>
    <property type="match status" value="1"/>
</dbReference>
<dbReference type="InterPro" id="IPR036322">
    <property type="entry name" value="WD40_repeat_dom_sf"/>
</dbReference>
<dbReference type="Proteomes" id="UP000318447">
    <property type="component" value="Unassembled WGS sequence"/>
</dbReference>
<accession>E9BEE8</accession>
<name>A0A3S7WVM1_LEIDO</name>
<dbReference type="OMA" id="CLWKYNY"/>
<dbReference type="RefSeq" id="XP_003860331.1">
    <property type="nucleotide sequence ID" value="XM_003860283.1"/>
</dbReference>
<evidence type="ECO:0000313" key="6">
    <source>
        <dbReference type="EMBL" id="AYU78265.1"/>
    </source>
</evidence>
<evidence type="ECO:0000256" key="3">
    <source>
        <dbReference type="ARBA" id="ARBA00022980"/>
    </source>
</evidence>
<evidence type="ECO:0000256" key="2">
    <source>
        <dbReference type="ARBA" id="ARBA00022737"/>
    </source>
</evidence>
<keyword evidence="3" id="KW-0689">Ribosomal protein</keyword>
<dbReference type="PROSITE" id="PS00678">
    <property type="entry name" value="WD_REPEATS_1"/>
    <property type="match status" value="1"/>
</dbReference>
<feature type="repeat" description="WD" evidence="4">
    <location>
        <begin position="176"/>
        <end position="198"/>
    </location>
</feature>
<dbReference type="InterPro" id="IPR001680">
    <property type="entry name" value="WD40_rpt"/>
</dbReference>
<dbReference type="AlphaFoldDB" id="A0A3S7WVM1"/>
<reference evidence="9" key="3">
    <citation type="submission" date="2011-02" db="EMBL/GenBank/DDBJ databases">
        <title>Whole genome sequencing of Leishmania donovani clinical lines reveals dynamic variation related to drug resistance.</title>
        <authorList>
            <person name="Downing T."/>
            <person name="Imamura H."/>
            <person name="Sanders M."/>
            <person name="Decuypere S."/>
            <person name="Hertz-Fowler C."/>
            <person name="Clark T.G."/>
            <person name="Rijal S."/>
            <person name="Sundar S."/>
            <person name="Quail M.A."/>
            <person name="De Doncker S."/>
            <person name="Maes I."/>
            <person name="Vanaerschot M."/>
            <person name="Stark O."/>
            <person name="Schonian G."/>
            <person name="Dujardin J.C."/>
            <person name="Berriman M."/>
        </authorList>
    </citation>
    <scope>NUCLEOTIDE SEQUENCE [LARGE SCALE GENOMIC DNA]</scope>
    <source>
        <strain evidence="9">BPK282A1</strain>
    </source>
</reference>
<dbReference type="VEuPathDB" id="TriTrypDB:LDHU3_19.1920"/>
<dbReference type="VEuPathDB" id="TriTrypDB:LdCL_190021600"/>
<proteinExistence type="predicted"/>
<organism evidence="6 10">
    <name type="scientific">Leishmania donovani</name>
    <dbReference type="NCBI Taxonomy" id="5661"/>
    <lineage>
        <taxon>Eukaryota</taxon>
        <taxon>Discoba</taxon>
        <taxon>Euglenozoa</taxon>
        <taxon>Kinetoplastea</taxon>
        <taxon>Metakinetoplastina</taxon>
        <taxon>Trypanosomatida</taxon>
        <taxon>Trypanosomatidae</taxon>
        <taxon>Leishmaniinae</taxon>
        <taxon>Leishmania</taxon>
    </lineage>
</organism>
<dbReference type="EMBL" id="FR799606">
    <property type="protein sequence ID" value="CBZ33624.1"/>
    <property type="molecule type" value="Genomic_DNA"/>
</dbReference>
<keyword evidence="3" id="KW-0687">Ribonucleoprotein</keyword>
<gene>
    <name evidence="8" type="ORF">CGC21_18815</name>
    <name evidence="7" type="ORF">LDBPK_191580</name>
    <name evidence="6" type="ORF">LdCL_190021600</name>
</gene>
<dbReference type="PANTHER" id="PTHR10971">
    <property type="entry name" value="MRNA EXPORT FACTOR AND BUB3"/>
    <property type="match status" value="1"/>
</dbReference>
<dbReference type="OrthoDB" id="10248252at2759"/>
<dbReference type="InterPro" id="IPR015943">
    <property type="entry name" value="WD40/YVTN_repeat-like_dom_sf"/>
</dbReference>
<keyword evidence="1 4" id="KW-0853">WD repeat</keyword>
<evidence type="ECO:0000256" key="4">
    <source>
        <dbReference type="PROSITE-ProRule" id="PRU00221"/>
    </source>
</evidence>
<dbReference type="GeneID" id="13386142"/>
<evidence type="ECO:0000313" key="11">
    <source>
        <dbReference type="Proteomes" id="UP000318447"/>
    </source>
</evidence>
<sequence>MLDSGSSSAEGGAKRFSRQQIIQHVKKSLLYTAFDVRWVPQTASFAVVGQYPNNHGALSVYQLHHGDVQPTVEVRLPHPLKCCTFGHNVSFSSSGGSSGGNTSNITAASATMNQIATGDFAGSLQIFDLSRLGSTPSRAPNALSDVTAASVLHIPHAHESIINAIDGARYSGPPEVATGSRDGSVKVWDTRQSNKPVVSLNPVDPARARDCWTVRLGNSFDPDERVVAAGYDNGDVKIFDLRTQKMLHEMHVNNGVCDLEFDRPDIPMNKLLVSSLEGRVRCYDMRTLHPKLGYAYVEERVSEGTVWCSRALPQNREIFLSGGGGELTLCLYKYPPERTLKDGDGLQRGVAGAVEQLNKAKIGDQPINAMDWNRSKEGLAVCASFDQSIRVMLVTKLSLLS</sequence>
<feature type="domain" description="Anaphase-promoting complex subunit 4-like WD40" evidence="5">
    <location>
        <begin position="190"/>
        <end position="261"/>
    </location>
</feature>
<protein>
    <submittedName>
        <fullName evidence="8">WD domain, G-beta repeat family protein</fullName>
    </submittedName>
    <submittedName>
        <fullName evidence="6">WD domain, G-beta repeat, putative</fullName>
    </submittedName>
</protein>
<reference evidence="6 10" key="4">
    <citation type="journal article" date="2018" name="Sci. Rep.">
        <title>A complete Leishmania donovani reference genome identifies novel genetic variations associated with virulence.</title>
        <authorList>
            <person name="Lypaczewski P."/>
            <person name="Hoshizaki J."/>
            <person name="Zhang W.-W."/>
            <person name="McCall L.-I."/>
            <person name="Torcivia-Rodriguez J."/>
            <person name="Simonyan V."/>
            <person name="Kaur A."/>
            <person name="Dewar K."/>
            <person name="Matlashewski G."/>
        </authorList>
    </citation>
    <scope>NUCLEOTIDE SEQUENCE [LARGE SCALE GENOMIC DNA]</scope>
    <source>
        <strain evidence="6 10">LdCL</strain>
    </source>
</reference>
<dbReference type="Proteomes" id="UP000274082">
    <property type="component" value="Chromosome 19"/>
</dbReference>
<dbReference type="EMBL" id="RHLC01000027">
    <property type="protein sequence ID" value="TPP50912.1"/>
    <property type="molecule type" value="Genomic_DNA"/>
</dbReference>
<dbReference type="SMART" id="SM00320">
    <property type="entry name" value="WD40"/>
    <property type="match status" value="5"/>
</dbReference>
<keyword evidence="10" id="KW-1185">Reference proteome</keyword>
<evidence type="ECO:0000313" key="7">
    <source>
        <dbReference type="EMBL" id="CBZ33624.1"/>
    </source>
</evidence>
<evidence type="ECO:0000256" key="1">
    <source>
        <dbReference type="ARBA" id="ARBA00022574"/>
    </source>
</evidence>
<dbReference type="InterPro" id="IPR024977">
    <property type="entry name" value="Apc4-like_WD40_dom"/>
</dbReference>